<organism evidence="1 2">
    <name type="scientific">candidate division WS6 bacterium GW2011_GWF2_39_15</name>
    <dbReference type="NCBI Taxonomy" id="1619100"/>
    <lineage>
        <taxon>Bacteria</taxon>
        <taxon>Candidatus Dojkabacteria</taxon>
    </lineage>
</organism>
<reference evidence="1 2" key="1">
    <citation type="journal article" date="2015" name="Nature">
        <title>rRNA introns, odd ribosomes, and small enigmatic genomes across a large radiation of phyla.</title>
        <authorList>
            <person name="Brown C.T."/>
            <person name="Hug L.A."/>
            <person name="Thomas B.C."/>
            <person name="Sharon I."/>
            <person name="Castelle C.J."/>
            <person name="Singh A."/>
            <person name="Wilkins M.J."/>
            <person name="Williams K.H."/>
            <person name="Banfield J.F."/>
        </authorList>
    </citation>
    <scope>NUCLEOTIDE SEQUENCE [LARGE SCALE GENOMIC DNA]</scope>
</reference>
<name>A0A0G0Q6X0_9BACT</name>
<sequence length="158" mass="18247">MPGTYHRDSHHSPTQFWETDGPECHDLATAFEQLLGKPISEQVNTLASYGILYINYADDTPIMVVGMTNESESSEPYMSLPGYDLLDTLVEHEEETLFPQTSELQEGKIPYRIVSINDKMMKLLFIYRPTFNSLVKFTRDFNDMKHVISYLKTTGRQR</sequence>
<dbReference type="Proteomes" id="UP000034799">
    <property type="component" value="Unassembled WGS sequence"/>
</dbReference>
<evidence type="ECO:0000313" key="2">
    <source>
        <dbReference type="Proteomes" id="UP000034799"/>
    </source>
</evidence>
<evidence type="ECO:0000313" key="1">
    <source>
        <dbReference type="EMBL" id="KKR06155.1"/>
    </source>
</evidence>
<proteinExistence type="predicted"/>
<dbReference type="EMBL" id="LBWK01000001">
    <property type="protein sequence ID" value="KKR06155.1"/>
    <property type="molecule type" value="Genomic_DNA"/>
</dbReference>
<dbReference type="STRING" id="1619100.UT34_C0001G0195"/>
<protein>
    <submittedName>
        <fullName evidence="1">Uncharacterized protein</fullName>
    </submittedName>
</protein>
<accession>A0A0G0Q6X0</accession>
<gene>
    <name evidence="1" type="ORF">UT34_C0001G0195</name>
</gene>
<comment type="caution">
    <text evidence="1">The sequence shown here is derived from an EMBL/GenBank/DDBJ whole genome shotgun (WGS) entry which is preliminary data.</text>
</comment>
<dbReference type="AlphaFoldDB" id="A0A0G0Q6X0"/>